<gene>
    <name evidence="1" type="ORF">FSC37_16510</name>
</gene>
<dbReference type="EMBL" id="VOPW01000001">
    <property type="protein sequence ID" value="TXC66825.1"/>
    <property type="molecule type" value="Genomic_DNA"/>
</dbReference>
<evidence type="ECO:0008006" key="3">
    <source>
        <dbReference type="Google" id="ProtNLM"/>
    </source>
</evidence>
<dbReference type="AlphaFoldDB" id="A0A5C6U515"/>
<protein>
    <recommendedName>
        <fullName evidence="3">Preprotein translocase subunit YajC</fullName>
    </recommendedName>
</protein>
<dbReference type="Proteomes" id="UP000321832">
    <property type="component" value="Unassembled WGS sequence"/>
</dbReference>
<organism evidence="1 2">
    <name type="scientific">Piscinibacter aquaticus</name>
    <dbReference type="NCBI Taxonomy" id="392597"/>
    <lineage>
        <taxon>Bacteria</taxon>
        <taxon>Pseudomonadati</taxon>
        <taxon>Pseudomonadota</taxon>
        <taxon>Betaproteobacteria</taxon>
        <taxon>Burkholderiales</taxon>
        <taxon>Sphaerotilaceae</taxon>
        <taxon>Piscinibacter</taxon>
    </lineage>
</organism>
<comment type="caution">
    <text evidence="1">The sequence shown here is derived from an EMBL/GenBank/DDBJ whole genome shotgun (WGS) entry which is preliminary data.</text>
</comment>
<dbReference type="InterPro" id="IPR049708">
    <property type="entry name" value="PP0621-like"/>
</dbReference>
<keyword evidence="2" id="KW-1185">Reference proteome</keyword>
<dbReference type="NCBIfam" id="NF041023">
    <property type="entry name" value="PP0621_fam"/>
    <property type="match status" value="1"/>
</dbReference>
<reference evidence="1 2" key="1">
    <citation type="submission" date="2019-08" db="EMBL/GenBank/DDBJ databases">
        <authorList>
            <person name="Khan S.A."/>
            <person name="Jeon C.O."/>
            <person name="Jeong S.E."/>
        </authorList>
    </citation>
    <scope>NUCLEOTIDE SEQUENCE [LARGE SCALE GENOMIC DNA]</scope>
    <source>
        <strain evidence="2">IMCC1728</strain>
    </source>
</reference>
<proteinExistence type="predicted"/>
<evidence type="ECO:0000313" key="1">
    <source>
        <dbReference type="EMBL" id="TXC66825.1"/>
    </source>
</evidence>
<sequence>MKYLLLVLAVVALVWLVRGKRRGDAPAARPQRDAEVQPMVACRQCGVHLPAHDALPGRGGVFCGEAHRAEYEKQHPAS</sequence>
<evidence type="ECO:0000313" key="2">
    <source>
        <dbReference type="Proteomes" id="UP000321832"/>
    </source>
</evidence>
<name>A0A5C6U515_9BURK</name>
<accession>A0A5C6U515</accession>